<dbReference type="GO" id="GO:0003677">
    <property type="term" value="F:DNA binding"/>
    <property type="evidence" value="ECO:0007669"/>
    <property type="project" value="InterPro"/>
</dbReference>
<dbReference type="InterPro" id="IPR036388">
    <property type="entry name" value="WH-like_DNA-bd_sf"/>
</dbReference>
<keyword evidence="4" id="KW-0804">Transcription</keyword>
<organism evidence="7 8">
    <name type="scientific">Flexivirga endophytica</name>
    <dbReference type="NCBI Taxonomy" id="1849103"/>
    <lineage>
        <taxon>Bacteria</taxon>
        <taxon>Bacillati</taxon>
        <taxon>Actinomycetota</taxon>
        <taxon>Actinomycetes</taxon>
        <taxon>Micrococcales</taxon>
        <taxon>Dermacoccaceae</taxon>
        <taxon>Flexivirga</taxon>
    </lineage>
</organism>
<evidence type="ECO:0000256" key="1">
    <source>
        <dbReference type="ARBA" id="ARBA00010641"/>
    </source>
</evidence>
<proteinExistence type="inferred from homology"/>
<feature type="transmembrane region" description="Helical" evidence="5">
    <location>
        <begin position="182"/>
        <end position="201"/>
    </location>
</feature>
<evidence type="ECO:0000256" key="4">
    <source>
        <dbReference type="ARBA" id="ARBA00023163"/>
    </source>
</evidence>
<evidence type="ECO:0000313" key="7">
    <source>
        <dbReference type="EMBL" id="GGB19563.1"/>
    </source>
</evidence>
<dbReference type="GO" id="GO:0006352">
    <property type="term" value="P:DNA-templated transcription initiation"/>
    <property type="evidence" value="ECO:0007669"/>
    <property type="project" value="InterPro"/>
</dbReference>
<evidence type="ECO:0000256" key="2">
    <source>
        <dbReference type="ARBA" id="ARBA00023015"/>
    </source>
</evidence>
<evidence type="ECO:0000256" key="5">
    <source>
        <dbReference type="SAM" id="Phobius"/>
    </source>
</evidence>
<dbReference type="InterPro" id="IPR013249">
    <property type="entry name" value="RNA_pol_sigma70_r4_t2"/>
</dbReference>
<keyword evidence="8" id="KW-1185">Reference proteome</keyword>
<protein>
    <recommendedName>
        <fullName evidence="6">RNA polymerase sigma factor 70 region 4 type 2 domain-containing protein</fullName>
    </recommendedName>
</protein>
<accession>A0A916SY44</accession>
<keyword evidence="5" id="KW-1133">Transmembrane helix</keyword>
<dbReference type="EMBL" id="BMHI01000001">
    <property type="protein sequence ID" value="GGB19563.1"/>
    <property type="molecule type" value="Genomic_DNA"/>
</dbReference>
<keyword evidence="5" id="KW-0812">Transmembrane</keyword>
<sequence length="495" mass="54028">MWGRDHPDEQLEEFIAARTQDLHHDAYQLTAAQQPAEQLVIAVLADMRRERVEMAQAGTAARLRMARIAARLDAPSEITDVSQLPSEFRVLARLSPRQRAVLLLQVVDNYDDRETARELQLSSRATAATLQSIPYDELPGASPHSGELRSLLEAFGDLAASPSATTTLADVHAVPPPPRRPWWVYVAVFVVIVLTIASLVITQSWHNDWLRSPEGLNHTHGTHFPAYTQGYKLVAIHDVAPGPAEDIAVGASGALALECHPGDRTVSIAVSSDITGTFSQNECGVDADGPNLTPARGTALVSISNFNHDTWPIAIYRKVPWRDYPVATGRFVVGHPKTLDEARRQTDGSGHRIPPVAAGTVLTMQGTAERPNGTFTGQLDIPASVGLTELDVIGLISPTTTGRFRVRLNGEAPWVSCASFTIARYTQQHPDDWCALYDRHIPQVDFSTVDPSWSVRSRRVTVELSVQHARGPWSLQVAADRYKRDAGAVDDGANG</sequence>
<gene>
    <name evidence="7" type="ORF">GCM10011492_06770</name>
</gene>
<reference evidence="7" key="2">
    <citation type="submission" date="2020-09" db="EMBL/GenBank/DDBJ databases">
        <authorList>
            <person name="Sun Q."/>
            <person name="Zhou Y."/>
        </authorList>
    </citation>
    <scope>NUCLEOTIDE SEQUENCE</scope>
    <source>
        <strain evidence="7">CGMCC 1.15085</strain>
    </source>
</reference>
<name>A0A916SY44_9MICO</name>
<feature type="domain" description="RNA polymerase sigma factor 70 region 4 type 2" evidence="6">
    <location>
        <begin position="89"/>
        <end position="128"/>
    </location>
</feature>
<dbReference type="Proteomes" id="UP000636793">
    <property type="component" value="Unassembled WGS sequence"/>
</dbReference>
<keyword evidence="5" id="KW-0472">Membrane</keyword>
<keyword evidence="3" id="KW-0731">Sigma factor</keyword>
<dbReference type="Pfam" id="PF08281">
    <property type="entry name" value="Sigma70_r4_2"/>
    <property type="match status" value="1"/>
</dbReference>
<comment type="caution">
    <text evidence="7">The sequence shown here is derived from an EMBL/GenBank/DDBJ whole genome shotgun (WGS) entry which is preliminary data.</text>
</comment>
<dbReference type="Gene3D" id="1.10.10.10">
    <property type="entry name" value="Winged helix-like DNA-binding domain superfamily/Winged helix DNA-binding domain"/>
    <property type="match status" value="1"/>
</dbReference>
<reference evidence="7" key="1">
    <citation type="journal article" date="2014" name="Int. J. Syst. Evol. Microbiol.">
        <title>Complete genome sequence of Corynebacterium casei LMG S-19264T (=DSM 44701T), isolated from a smear-ripened cheese.</title>
        <authorList>
            <consortium name="US DOE Joint Genome Institute (JGI-PGF)"/>
            <person name="Walter F."/>
            <person name="Albersmeier A."/>
            <person name="Kalinowski J."/>
            <person name="Ruckert C."/>
        </authorList>
    </citation>
    <scope>NUCLEOTIDE SEQUENCE</scope>
    <source>
        <strain evidence="7">CGMCC 1.15085</strain>
    </source>
</reference>
<comment type="similarity">
    <text evidence="1">Belongs to the sigma-70 factor family. ECF subfamily.</text>
</comment>
<keyword evidence="2" id="KW-0805">Transcription regulation</keyword>
<evidence type="ECO:0000256" key="3">
    <source>
        <dbReference type="ARBA" id="ARBA00023082"/>
    </source>
</evidence>
<evidence type="ECO:0000313" key="8">
    <source>
        <dbReference type="Proteomes" id="UP000636793"/>
    </source>
</evidence>
<dbReference type="AlphaFoldDB" id="A0A916SY44"/>
<dbReference type="RefSeq" id="WP_188835516.1">
    <property type="nucleotide sequence ID" value="NZ_BMHI01000001.1"/>
</dbReference>
<dbReference type="GO" id="GO:0016987">
    <property type="term" value="F:sigma factor activity"/>
    <property type="evidence" value="ECO:0007669"/>
    <property type="project" value="UniProtKB-KW"/>
</dbReference>
<evidence type="ECO:0000259" key="6">
    <source>
        <dbReference type="Pfam" id="PF08281"/>
    </source>
</evidence>